<dbReference type="AlphaFoldDB" id="A0A1G2DX95"/>
<feature type="domain" description="LTD" evidence="4">
    <location>
        <begin position="19"/>
        <end position="128"/>
    </location>
</feature>
<organism evidence="5 6">
    <name type="scientific">Candidatus Nealsonbacteria bacterium RBG_13_37_56</name>
    <dbReference type="NCBI Taxonomy" id="1801661"/>
    <lineage>
        <taxon>Bacteria</taxon>
        <taxon>Candidatus Nealsoniibacteriota</taxon>
    </lineage>
</organism>
<dbReference type="EMBL" id="MHLW01000015">
    <property type="protein sequence ID" value="OGZ18123.1"/>
    <property type="molecule type" value="Genomic_DNA"/>
</dbReference>
<keyword evidence="2" id="KW-0472">Membrane</keyword>
<feature type="chain" id="PRO_5009582655" description="LTD domain-containing protein" evidence="3">
    <location>
        <begin position="26"/>
        <end position="290"/>
    </location>
</feature>
<comment type="caution">
    <text evidence="5">The sequence shown here is derived from an EMBL/GenBank/DDBJ whole genome shotgun (WGS) entry which is preliminary data.</text>
</comment>
<protein>
    <recommendedName>
        <fullName evidence="4">LTD domain-containing protein</fullName>
    </recommendedName>
</protein>
<dbReference type="Proteomes" id="UP000178893">
    <property type="component" value="Unassembled WGS sequence"/>
</dbReference>
<dbReference type="Pfam" id="PF00932">
    <property type="entry name" value="LTD"/>
    <property type="match status" value="1"/>
</dbReference>
<feature type="region of interest" description="Disordered" evidence="1">
    <location>
        <begin position="127"/>
        <end position="220"/>
    </location>
</feature>
<feature type="compositionally biased region" description="Low complexity" evidence="1">
    <location>
        <begin position="204"/>
        <end position="220"/>
    </location>
</feature>
<evidence type="ECO:0000259" key="4">
    <source>
        <dbReference type="PROSITE" id="PS51841"/>
    </source>
</evidence>
<keyword evidence="3" id="KW-0732">Signal</keyword>
<dbReference type="Gene3D" id="2.60.40.1260">
    <property type="entry name" value="Lamin Tail domain"/>
    <property type="match status" value="1"/>
</dbReference>
<dbReference type="SUPFAM" id="SSF74853">
    <property type="entry name" value="Lamin A/C globular tail domain"/>
    <property type="match status" value="1"/>
</dbReference>
<sequence>MYNLPKKIFALLFSLVFLFPSSVNAQVVINEVLPDPLGDENQEEWVELYNNGSLEVDVAGYILRDASNHEIILDNSYIDGGITIVPSQGWIVIKRNGASFSLNNSGDEIITLISSPSAELVDTFSYNGSQSDKSWGRIPDGAQIEGDTLDKTPRRANQSRTPEPTQETTSTPTSTPTPTPTKTPTPTPKPTPTKTPTPKPNPSSSPDVLGDTSTDSSDLSVNDIRLGMITPTPTPLIESGKVGNIPPYSFFIAGGGVIFLGLAVYSFFTNRKTGYNNSDGQEDTKSNPES</sequence>
<feature type="transmembrane region" description="Helical" evidence="2">
    <location>
        <begin position="248"/>
        <end position="268"/>
    </location>
</feature>
<evidence type="ECO:0000256" key="3">
    <source>
        <dbReference type="SAM" id="SignalP"/>
    </source>
</evidence>
<gene>
    <name evidence="5" type="ORF">A2V72_02460</name>
</gene>
<evidence type="ECO:0000313" key="5">
    <source>
        <dbReference type="EMBL" id="OGZ18123.1"/>
    </source>
</evidence>
<feature type="compositionally biased region" description="Low complexity" evidence="1">
    <location>
        <begin position="161"/>
        <end position="174"/>
    </location>
</feature>
<dbReference type="InterPro" id="IPR001322">
    <property type="entry name" value="Lamin_tail_dom"/>
</dbReference>
<proteinExistence type="predicted"/>
<reference evidence="5 6" key="1">
    <citation type="journal article" date="2016" name="Nat. Commun.">
        <title>Thousands of microbial genomes shed light on interconnected biogeochemical processes in an aquifer system.</title>
        <authorList>
            <person name="Anantharaman K."/>
            <person name="Brown C.T."/>
            <person name="Hug L.A."/>
            <person name="Sharon I."/>
            <person name="Castelle C.J."/>
            <person name="Probst A.J."/>
            <person name="Thomas B.C."/>
            <person name="Singh A."/>
            <person name="Wilkins M.J."/>
            <person name="Karaoz U."/>
            <person name="Brodie E.L."/>
            <person name="Williams K.H."/>
            <person name="Hubbard S.S."/>
            <person name="Banfield J.F."/>
        </authorList>
    </citation>
    <scope>NUCLEOTIDE SEQUENCE [LARGE SCALE GENOMIC DNA]</scope>
</reference>
<evidence type="ECO:0000256" key="1">
    <source>
        <dbReference type="SAM" id="MobiDB-lite"/>
    </source>
</evidence>
<keyword evidence="2" id="KW-0812">Transmembrane</keyword>
<evidence type="ECO:0000313" key="6">
    <source>
        <dbReference type="Proteomes" id="UP000178893"/>
    </source>
</evidence>
<feature type="region of interest" description="Disordered" evidence="1">
    <location>
        <begin position="271"/>
        <end position="290"/>
    </location>
</feature>
<keyword evidence="2" id="KW-1133">Transmembrane helix</keyword>
<dbReference type="PROSITE" id="PS51841">
    <property type="entry name" value="LTD"/>
    <property type="match status" value="1"/>
</dbReference>
<accession>A0A1G2DX95</accession>
<feature type="signal peptide" evidence="3">
    <location>
        <begin position="1"/>
        <end position="25"/>
    </location>
</feature>
<feature type="compositionally biased region" description="Pro residues" evidence="1">
    <location>
        <begin position="175"/>
        <end position="203"/>
    </location>
</feature>
<dbReference type="InterPro" id="IPR036415">
    <property type="entry name" value="Lamin_tail_dom_sf"/>
</dbReference>
<name>A0A1G2DX95_9BACT</name>
<evidence type="ECO:0000256" key="2">
    <source>
        <dbReference type="SAM" id="Phobius"/>
    </source>
</evidence>